<protein>
    <recommendedName>
        <fullName evidence="3">Solute-binding protein family 3/N-terminal domain-containing protein</fullName>
    </recommendedName>
</protein>
<evidence type="ECO:0000313" key="1">
    <source>
        <dbReference type="EMBL" id="WNH48976.1"/>
    </source>
</evidence>
<evidence type="ECO:0008006" key="3">
    <source>
        <dbReference type="Google" id="ProtNLM"/>
    </source>
</evidence>
<dbReference type="SUPFAM" id="SSF53850">
    <property type="entry name" value="Periplasmic binding protein-like II"/>
    <property type="match status" value="1"/>
</dbReference>
<dbReference type="Gene3D" id="3.40.190.10">
    <property type="entry name" value="Periplasmic binding protein-like II"/>
    <property type="match status" value="1"/>
</dbReference>
<keyword evidence="2" id="KW-1185">Reference proteome</keyword>
<proteinExistence type="predicted"/>
<gene>
    <name evidence="1" type="ORF">PDM28_01170</name>
</gene>
<dbReference type="EMBL" id="CP115543">
    <property type="protein sequence ID" value="WNH48976.1"/>
    <property type="molecule type" value="Genomic_DNA"/>
</dbReference>
<reference evidence="1 2" key="1">
    <citation type="submission" date="2022-12" db="EMBL/GenBank/DDBJ databases">
        <title>Two new species, Stenotrophomonas aracearum and Stenotrophomonas oahuensis, isolated from Anthurium (Araceae family) in Hawaii.</title>
        <authorList>
            <person name="Chunag S.C."/>
            <person name="Dobhal S."/>
            <person name="Alvarez A."/>
            <person name="Arif M."/>
        </authorList>
    </citation>
    <scope>NUCLEOTIDE SEQUENCE [LARGE SCALE GENOMIC DNA]</scope>
    <source>
        <strain evidence="1 2">A5588</strain>
    </source>
</reference>
<accession>A0ABY9YED0</accession>
<name>A0ABY9YED0_9GAMM</name>
<dbReference type="RefSeq" id="WP_311183478.1">
    <property type="nucleotide sequence ID" value="NZ_CP115543.1"/>
</dbReference>
<dbReference type="Proteomes" id="UP001305421">
    <property type="component" value="Chromosome"/>
</dbReference>
<organism evidence="1 2">
    <name type="scientific">Stenotrophomonas aracearum</name>
    <dbReference type="NCBI Taxonomy" id="3003272"/>
    <lineage>
        <taxon>Bacteria</taxon>
        <taxon>Pseudomonadati</taxon>
        <taxon>Pseudomonadota</taxon>
        <taxon>Gammaproteobacteria</taxon>
        <taxon>Lysobacterales</taxon>
        <taxon>Lysobacteraceae</taxon>
        <taxon>Stenotrophomonas</taxon>
    </lineage>
</organism>
<sequence length="108" mass="12075">MRTSLVRWLVVLWLGWALGGAVAVAAPAPAPSLSPRQADWIERNPTILLGMYNSGWPPFEMMQNGRPDGLGHDYLMLLTRQLGVQVKVRVYRDWAAVLDAACRGRSTW</sequence>
<evidence type="ECO:0000313" key="2">
    <source>
        <dbReference type="Proteomes" id="UP001305421"/>
    </source>
</evidence>